<organism evidence="2 3">
    <name type="scientific">Rhizophagus clarus</name>
    <dbReference type="NCBI Taxonomy" id="94130"/>
    <lineage>
        <taxon>Eukaryota</taxon>
        <taxon>Fungi</taxon>
        <taxon>Fungi incertae sedis</taxon>
        <taxon>Mucoromycota</taxon>
        <taxon>Glomeromycotina</taxon>
        <taxon>Glomeromycetes</taxon>
        <taxon>Glomerales</taxon>
        <taxon>Glomeraceae</taxon>
        <taxon>Rhizophagus</taxon>
    </lineage>
</organism>
<comment type="caution">
    <text evidence="2">The sequence shown here is derived from an EMBL/GenBank/DDBJ whole genome shotgun (WGS) entry which is preliminary data.</text>
</comment>
<protein>
    <submittedName>
        <fullName evidence="2">Uncharacterized protein</fullName>
    </submittedName>
</protein>
<evidence type="ECO:0000313" key="2">
    <source>
        <dbReference type="EMBL" id="GES79686.1"/>
    </source>
</evidence>
<reference evidence="2" key="1">
    <citation type="submission" date="2019-10" db="EMBL/GenBank/DDBJ databases">
        <title>Conservation and host-specific expression of non-tandemly repeated heterogenous ribosome RNA gene in arbuscular mycorrhizal fungi.</title>
        <authorList>
            <person name="Maeda T."/>
            <person name="Kobayashi Y."/>
            <person name="Nakagawa T."/>
            <person name="Ezawa T."/>
            <person name="Yamaguchi K."/>
            <person name="Bino T."/>
            <person name="Nishimoto Y."/>
            <person name="Shigenobu S."/>
            <person name="Kawaguchi M."/>
        </authorList>
    </citation>
    <scope>NUCLEOTIDE SEQUENCE</scope>
    <source>
        <strain evidence="2">HR1</strain>
    </source>
</reference>
<evidence type="ECO:0000256" key="1">
    <source>
        <dbReference type="SAM" id="MobiDB-lite"/>
    </source>
</evidence>
<feature type="region of interest" description="Disordered" evidence="1">
    <location>
        <begin position="1"/>
        <end position="37"/>
    </location>
</feature>
<evidence type="ECO:0000313" key="3">
    <source>
        <dbReference type="Proteomes" id="UP000615446"/>
    </source>
</evidence>
<proteinExistence type="predicted"/>
<name>A0A8H3QHN3_9GLOM</name>
<dbReference type="AlphaFoldDB" id="A0A8H3QHN3"/>
<dbReference type="EMBL" id="BLAL01000044">
    <property type="protein sequence ID" value="GES79686.1"/>
    <property type="molecule type" value="Genomic_DNA"/>
</dbReference>
<dbReference type="Proteomes" id="UP000615446">
    <property type="component" value="Unassembled WGS sequence"/>
</dbReference>
<sequence>MSTKREGKRKAVEIEGEGSTVSTSSKRRSVRISSQTSDTSELVSATSELRISSVNYGLEDLPSSASQFTKRAVKAFKVNFRAARTEKNVIPNVNITEVAFPMEYVLPDINRDELSKKIFSVKQLRNRSDNPITDGRVLSFIKKLRGIVYAPDVNPDSKIGTSEADTDSLVDDLIRIVDFNNWPLTIKNHPVFHIYIRGAPYVSSIPEFAIIKEPQEEGLNDFALIAIGGKHIKNVVMGTEFGEVQIAAEIIACGSQNMYLLNEFVGGEGGERVEKVEEAEAVEEIEEVEEVVEENYTNQTIYAIRVIATYVTFYKVEIPATYWEELDEGLPDKENITIRRWPKKMV</sequence>
<dbReference type="OrthoDB" id="2408098at2759"/>
<accession>A0A8H3QHN3</accession>
<gene>
    <name evidence="2" type="ORF">RCL2_000698600</name>
</gene>